<dbReference type="InterPro" id="IPR004089">
    <property type="entry name" value="MCPsignal_dom"/>
</dbReference>
<dbReference type="GO" id="GO:0007165">
    <property type="term" value="P:signal transduction"/>
    <property type="evidence" value="ECO:0007669"/>
    <property type="project" value="UniProtKB-KW"/>
</dbReference>
<dbReference type="Gene3D" id="1.10.8.500">
    <property type="entry name" value="HAMP domain in histidine kinase"/>
    <property type="match status" value="1"/>
</dbReference>
<dbReference type="GO" id="GO:0006935">
    <property type="term" value="P:chemotaxis"/>
    <property type="evidence" value="ECO:0007669"/>
    <property type="project" value="InterPro"/>
</dbReference>
<feature type="domain" description="HAMP" evidence="6">
    <location>
        <begin position="207"/>
        <end position="260"/>
    </location>
</feature>
<dbReference type="Pfam" id="PF00672">
    <property type="entry name" value="HAMP"/>
    <property type="match status" value="1"/>
</dbReference>
<dbReference type="PANTHER" id="PTHR32089:SF112">
    <property type="entry name" value="LYSOZYME-LIKE PROTEIN-RELATED"/>
    <property type="match status" value="1"/>
</dbReference>
<sequence>MGFRKKLLIGFSAIMIIMVFLGVFGLYEMKSINNNVKEIYNDSLKGVYYLKDAHYNIIKAQRAEKNVLLSKTKDEKMEHTMHLDETYTDGIIKNLNLYMDLMEGEGNEAEIEALISKVNDVKKIQSEVIDKSMAGSEDEALALSQNSTKTFDKIDTLITELSQHELAEADDTFINSNSTYNKSFLIFIGIILFALIAGAFIMSRMAASVIKPLKRSVRFADELSKGNLNSRIDIRMANDEIGMLVNSLNNTGEKLSEIVSEIKKSSMGLEESTEQLNIATEESNQVMDEIGVSVGAITDNIEQVVSSIEHISSNLKNIVINSDEVSKLTQEANTESNTLIESAKKGRSSVDILIHNTKDIEKSTNEVHVTIDDLQVLSGKIDNIITVIKDIAAQTNLLALNASIEAARAGEHGRGFKVVAEEVRKLADGSAVAAADIENTIIEVQNKTNIAVQSITITEKKVIEGNQAALVADTNLTIILDSIAQLAEKIRKISVQSEEQANSAENISEHMDQAVINSKDVAQSAHNINGNIGEQIAAIQEISALSNPLLMMTENLNKMIQYFQTTEIEAEK</sequence>
<dbReference type="InterPro" id="IPR024478">
    <property type="entry name" value="HlyB_4HB_MCP"/>
</dbReference>
<feature type="domain" description="Methyl-accepting transducer" evidence="5">
    <location>
        <begin position="272"/>
        <end position="515"/>
    </location>
</feature>
<dbReference type="PROSITE" id="PS50111">
    <property type="entry name" value="CHEMOTAXIS_TRANSDUC_2"/>
    <property type="match status" value="1"/>
</dbReference>
<dbReference type="Pfam" id="PF00015">
    <property type="entry name" value="MCPsignal"/>
    <property type="match status" value="1"/>
</dbReference>
<evidence type="ECO:0000256" key="4">
    <source>
        <dbReference type="SAM" id="Phobius"/>
    </source>
</evidence>
<feature type="transmembrane region" description="Helical" evidence="4">
    <location>
        <begin position="184"/>
        <end position="207"/>
    </location>
</feature>
<dbReference type="PROSITE" id="PS50885">
    <property type="entry name" value="HAMP"/>
    <property type="match status" value="1"/>
</dbReference>
<evidence type="ECO:0000259" key="6">
    <source>
        <dbReference type="PROSITE" id="PS50885"/>
    </source>
</evidence>
<keyword evidence="4" id="KW-1133">Transmembrane helix</keyword>
<gene>
    <name evidence="7" type="ORF">PATL70BA_1310</name>
</gene>
<dbReference type="SMART" id="SM00304">
    <property type="entry name" value="HAMP"/>
    <property type="match status" value="1"/>
</dbReference>
<dbReference type="PRINTS" id="PR00260">
    <property type="entry name" value="CHEMTRNSDUCR"/>
</dbReference>
<dbReference type="GO" id="GO:0004888">
    <property type="term" value="F:transmembrane signaling receptor activity"/>
    <property type="evidence" value="ECO:0007669"/>
    <property type="project" value="InterPro"/>
</dbReference>
<proteinExistence type="inferred from homology"/>
<dbReference type="InterPro" id="IPR004090">
    <property type="entry name" value="Chemotax_Me-accpt_rcpt"/>
</dbReference>
<name>A0A3P7RX06_9FIRM</name>
<dbReference type="AlphaFoldDB" id="A0A3P7RX06"/>
<dbReference type="SUPFAM" id="SSF58104">
    <property type="entry name" value="Methyl-accepting chemotaxis protein (MCP) signaling domain"/>
    <property type="match status" value="1"/>
</dbReference>
<keyword evidence="1 3" id="KW-0807">Transducer</keyword>
<dbReference type="KEGG" id="cbar:PATL70BA_1310"/>
<keyword evidence="8" id="KW-1185">Reference proteome</keyword>
<evidence type="ECO:0000256" key="3">
    <source>
        <dbReference type="PROSITE-ProRule" id="PRU00284"/>
    </source>
</evidence>
<evidence type="ECO:0000313" key="8">
    <source>
        <dbReference type="Proteomes" id="UP000279029"/>
    </source>
</evidence>
<organism evidence="7 8">
    <name type="scientific">Petrocella atlantisensis</name>
    <dbReference type="NCBI Taxonomy" id="2173034"/>
    <lineage>
        <taxon>Bacteria</taxon>
        <taxon>Bacillati</taxon>
        <taxon>Bacillota</taxon>
        <taxon>Clostridia</taxon>
        <taxon>Lachnospirales</taxon>
        <taxon>Vallitaleaceae</taxon>
        <taxon>Petrocella</taxon>
    </lineage>
</organism>
<dbReference type="Pfam" id="PF12729">
    <property type="entry name" value="4HB_MCP_1"/>
    <property type="match status" value="1"/>
</dbReference>
<comment type="similarity">
    <text evidence="2">Belongs to the methyl-accepting chemotaxis (MCP) protein family.</text>
</comment>
<evidence type="ECO:0000256" key="2">
    <source>
        <dbReference type="ARBA" id="ARBA00029447"/>
    </source>
</evidence>
<evidence type="ECO:0000259" key="5">
    <source>
        <dbReference type="PROSITE" id="PS50111"/>
    </source>
</evidence>
<keyword evidence="4" id="KW-0812">Transmembrane</keyword>
<dbReference type="PANTHER" id="PTHR32089">
    <property type="entry name" value="METHYL-ACCEPTING CHEMOTAXIS PROTEIN MCPB"/>
    <property type="match status" value="1"/>
</dbReference>
<feature type="transmembrane region" description="Helical" evidence="4">
    <location>
        <begin position="7"/>
        <end position="27"/>
    </location>
</feature>
<dbReference type="InterPro" id="IPR003660">
    <property type="entry name" value="HAMP_dom"/>
</dbReference>
<evidence type="ECO:0000256" key="1">
    <source>
        <dbReference type="ARBA" id="ARBA00023224"/>
    </source>
</evidence>
<keyword evidence="4" id="KW-0472">Membrane</keyword>
<reference evidence="7 8" key="1">
    <citation type="submission" date="2018-09" db="EMBL/GenBank/DDBJ databases">
        <authorList>
            <person name="Postec A."/>
        </authorList>
    </citation>
    <scope>NUCLEOTIDE SEQUENCE [LARGE SCALE GENOMIC DNA]</scope>
    <source>
        <strain evidence="7">70B-A</strain>
    </source>
</reference>
<dbReference type="Gene3D" id="1.10.287.950">
    <property type="entry name" value="Methyl-accepting chemotaxis protein"/>
    <property type="match status" value="1"/>
</dbReference>
<dbReference type="Proteomes" id="UP000279029">
    <property type="component" value="Chromosome"/>
</dbReference>
<dbReference type="EMBL" id="LR130778">
    <property type="protein sequence ID" value="VDN47192.1"/>
    <property type="molecule type" value="Genomic_DNA"/>
</dbReference>
<protein>
    <recommendedName>
        <fullName evidence="9">Methyl-accepting chemotaxis protein</fullName>
    </recommendedName>
</protein>
<dbReference type="GO" id="GO:0016020">
    <property type="term" value="C:membrane"/>
    <property type="evidence" value="ECO:0007669"/>
    <property type="project" value="InterPro"/>
</dbReference>
<dbReference type="SMART" id="SM00283">
    <property type="entry name" value="MA"/>
    <property type="match status" value="1"/>
</dbReference>
<evidence type="ECO:0008006" key="9">
    <source>
        <dbReference type="Google" id="ProtNLM"/>
    </source>
</evidence>
<dbReference type="CDD" id="cd06225">
    <property type="entry name" value="HAMP"/>
    <property type="match status" value="1"/>
</dbReference>
<evidence type="ECO:0000313" key="7">
    <source>
        <dbReference type="EMBL" id="VDN47192.1"/>
    </source>
</evidence>
<accession>A0A3P7RX06</accession>